<dbReference type="AlphaFoldDB" id="A0AAE4G6C2"/>
<dbReference type="Gene3D" id="3.40.50.1010">
    <property type="entry name" value="5'-nuclease"/>
    <property type="match status" value="1"/>
</dbReference>
<dbReference type="EMBL" id="JAVRAA010000002">
    <property type="protein sequence ID" value="MDT0335980.1"/>
    <property type="molecule type" value="Genomic_DNA"/>
</dbReference>
<accession>A0AAE4G6C2</accession>
<evidence type="ECO:0000313" key="1">
    <source>
        <dbReference type="EMBL" id="MDT0335980.1"/>
    </source>
</evidence>
<dbReference type="InterPro" id="IPR029060">
    <property type="entry name" value="PIN-like_dom_sf"/>
</dbReference>
<organism evidence="1">
    <name type="scientific">Herbaspirillum huttiense subsp. nephrolepidis</name>
    <dbReference type="NCBI Taxonomy" id="3075126"/>
    <lineage>
        <taxon>Bacteria</taxon>
        <taxon>Pseudomonadati</taxon>
        <taxon>Pseudomonadota</taxon>
        <taxon>Betaproteobacteria</taxon>
        <taxon>Burkholderiales</taxon>
        <taxon>Oxalobacteraceae</taxon>
        <taxon>Herbaspirillum</taxon>
    </lineage>
</organism>
<gene>
    <name evidence="1" type="ORF">RJN63_04000</name>
</gene>
<dbReference type="SUPFAM" id="SSF88723">
    <property type="entry name" value="PIN domain-like"/>
    <property type="match status" value="1"/>
</dbReference>
<sequence>MRGVLVDTSVWVDHFRYRNEVLSALLTSDAVMIHPMIVLEIACGTPPAPRARTLDSLTSLRKVQQATQHEVFFLIEEEQLYGLGCGLVDMTLLASTRMTPETRLWTLDKRLAALADRLDILYRPALN</sequence>
<proteinExistence type="predicted"/>
<reference evidence="1" key="1">
    <citation type="submission" date="2023-02" db="EMBL/GenBank/DDBJ databases">
        <title>Description of Herbaspirillum huttiense subsp. nephrolepsisexaltata and Herbaspirillum huttiense subsp. lycopersicon.</title>
        <authorList>
            <person name="Poudel M."/>
            <person name="Sharma A."/>
            <person name="Goss E."/>
            <person name="Tapia J.H."/>
            <person name="Harmon C.M."/>
            <person name="Jones J.B."/>
        </authorList>
    </citation>
    <scope>NUCLEOTIDE SEQUENCE</scope>
    <source>
        <strain evidence="1">NC40101</strain>
    </source>
</reference>
<name>A0AAE4G6C2_9BURK</name>
<comment type="caution">
    <text evidence="1">The sequence shown here is derived from an EMBL/GenBank/DDBJ whole genome shotgun (WGS) entry which is preliminary data.</text>
</comment>
<dbReference type="RefSeq" id="WP_310835297.1">
    <property type="nucleotide sequence ID" value="NZ_JAVLSM010000001.1"/>
</dbReference>
<protein>
    <submittedName>
        <fullName evidence="1">VapC toxin family PIN domain ribonuclease</fullName>
    </submittedName>
</protein>